<evidence type="ECO:0000313" key="2">
    <source>
        <dbReference type="EMBL" id="KKB56558.1"/>
    </source>
</evidence>
<feature type="signal peptide" evidence="1">
    <location>
        <begin position="1"/>
        <end position="19"/>
    </location>
</feature>
<evidence type="ECO:0000313" key="3">
    <source>
        <dbReference type="Proteomes" id="UP000033035"/>
    </source>
</evidence>
<dbReference type="InterPro" id="IPR026444">
    <property type="entry name" value="Secre_tail"/>
</dbReference>
<dbReference type="RefSeq" id="WP_028728869.1">
    <property type="nucleotide sequence ID" value="NZ_AUAE01000040.1"/>
</dbReference>
<evidence type="ECO:0000256" key="1">
    <source>
        <dbReference type="SAM" id="SignalP"/>
    </source>
</evidence>
<dbReference type="Proteomes" id="UP000033035">
    <property type="component" value="Unassembled WGS sequence"/>
</dbReference>
<name>A0A0F5JFT0_9BACT</name>
<dbReference type="PATRIC" id="fig|1203610.3.peg.2251"/>
<sequence length="364" mass="40328">MRKIILLFLVLFPLFVSRAQDNNLPPLEYRRVVVGEELTATWCGYCPRGIVGMAEMKKKYPDSFIGIAVHDYSYNYDPMGLRPYADGLLGFFTSLPNILVNRQRKGDPYFNLESMYKSEMAEPVTSAVTVSVSYADEEKTMLSANVRTKFAFDAEEAQYVYAFVILENDVKGTASGYAQNNSYSGSSSPMGDFSSLPSPVPASRMVYQDVARTIFPGFDGMLSSIPGKFTKDEVLSSTYDLELPLNIQNKDHIEVVVLLIDHSTGEIVNAAKAISPGMATASAHIQEPEIEVVARQEGSSLVINVKDTDAGKYSIEVYNAQGQLVKRKTMETNSPVSFVPDNSGLFFIRITDGKKTVVKKVLYR</sequence>
<reference evidence="2 3" key="1">
    <citation type="submission" date="2013-04" db="EMBL/GenBank/DDBJ databases">
        <title>The Genome Sequence of Parabacteroides gordonii DSM 23371.</title>
        <authorList>
            <consortium name="The Broad Institute Genomics Platform"/>
            <person name="Earl A."/>
            <person name="Ward D."/>
            <person name="Feldgarden M."/>
            <person name="Gevers D."/>
            <person name="Martens E."/>
            <person name="Sakamoto M."/>
            <person name="Benno Y."/>
            <person name="Suzuki N."/>
            <person name="Matsunaga N."/>
            <person name="Koshihara K."/>
            <person name="Seki M."/>
            <person name="Komiya H."/>
            <person name="Walker B."/>
            <person name="Young S."/>
            <person name="Zeng Q."/>
            <person name="Gargeya S."/>
            <person name="Fitzgerald M."/>
            <person name="Haas B."/>
            <person name="Abouelleil A."/>
            <person name="Allen A.W."/>
            <person name="Alvarado L."/>
            <person name="Arachchi H.M."/>
            <person name="Berlin A.M."/>
            <person name="Chapman S.B."/>
            <person name="Gainer-Dewar J."/>
            <person name="Goldberg J."/>
            <person name="Griggs A."/>
            <person name="Gujja S."/>
            <person name="Hansen M."/>
            <person name="Howarth C."/>
            <person name="Imamovic A."/>
            <person name="Ireland A."/>
            <person name="Larimer J."/>
            <person name="McCowan C."/>
            <person name="Murphy C."/>
            <person name="Pearson M."/>
            <person name="Poon T.W."/>
            <person name="Priest M."/>
            <person name="Roberts A."/>
            <person name="Saif S."/>
            <person name="Shea T."/>
            <person name="Sisk P."/>
            <person name="Sykes S."/>
            <person name="Wortman J."/>
            <person name="Nusbaum C."/>
            <person name="Birren B."/>
        </authorList>
    </citation>
    <scope>NUCLEOTIDE SEQUENCE [LARGE SCALE GENOMIC DNA]</scope>
    <source>
        <strain evidence="2 3">MS-1</strain>
    </source>
</reference>
<dbReference type="InterPro" id="IPR013783">
    <property type="entry name" value="Ig-like_fold"/>
</dbReference>
<dbReference type="STRING" id="1203610.HMPREF1536_02194"/>
<proteinExistence type="predicted"/>
<keyword evidence="3" id="KW-1185">Reference proteome</keyword>
<dbReference type="AlphaFoldDB" id="A0A0F5JFT0"/>
<dbReference type="EMBL" id="AQHW01000014">
    <property type="protein sequence ID" value="KKB56558.1"/>
    <property type="molecule type" value="Genomic_DNA"/>
</dbReference>
<dbReference type="Gene3D" id="2.60.40.10">
    <property type="entry name" value="Immunoglobulins"/>
    <property type="match status" value="1"/>
</dbReference>
<feature type="chain" id="PRO_5002489261" evidence="1">
    <location>
        <begin position="20"/>
        <end position="364"/>
    </location>
</feature>
<accession>A0A0F5JFT0</accession>
<gene>
    <name evidence="2" type="ORF">HMPREF1536_02194</name>
</gene>
<comment type="caution">
    <text evidence="2">The sequence shown here is derived from an EMBL/GenBank/DDBJ whole genome shotgun (WGS) entry which is preliminary data.</text>
</comment>
<protein>
    <submittedName>
        <fullName evidence="2">Por secretion system C-terminal sorting domain-containing protein</fullName>
    </submittedName>
</protein>
<organism evidence="2 3">
    <name type="scientific">Parabacteroides gordonii MS-1 = DSM 23371</name>
    <dbReference type="NCBI Taxonomy" id="1203610"/>
    <lineage>
        <taxon>Bacteria</taxon>
        <taxon>Pseudomonadati</taxon>
        <taxon>Bacteroidota</taxon>
        <taxon>Bacteroidia</taxon>
        <taxon>Bacteroidales</taxon>
        <taxon>Tannerellaceae</taxon>
        <taxon>Parabacteroides</taxon>
    </lineage>
</organism>
<dbReference type="NCBIfam" id="TIGR04183">
    <property type="entry name" value="Por_Secre_tail"/>
    <property type="match status" value="1"/>
</dbReference>
<keyword evidence="1" id="KW-0732">Signal</keyword>
<dbReference type="HOGENOM" id="CLU_762141_0_0_10"/>